<evidence type="ECO:0000313" key="1">
    <source>
        <dbReference type="EMBL" id="RNA24000.1"/>
    </source>
</evidence>
<comment type="caution">
    <text evidence="1">The sequence shown here is derived from an EMBL/GenBank/DDBJ whole genome shotgun (WGS) entry which is preliminary data.</text>
</comment>
<proteinExistence type="predicted"/>
<dbReference type="EMBL" id="REGN01003183">
    <property type="protein sequence ID" value="RNA24000.1"/>
    <property type="molecule type" value="Genomic_DNA"/>
</dbReference>
<dbReference type="AlphaFoldDB" id="A0A3M7RKR5"/>
<name>A0A3M7RKR5_BRAPC</name>
<keyword evidence="2" id="KW-1185">Reference proteome</keyword>
<accession>A0A3M7RKR5</accession>
<reference evidence="1 2" key="1">
    <citation type="journal article" date="2018" name="Sci. Rep.">
        <title>Genomic signatures of local adaptation to the degree of environmental predictability in rotifers.</title>
        <authorList>
            <person name="Franch-Gras L."/>
            <person name="Hahn C."/>
            <person name="Garcia-Roger E.M."/>
            <person name="Carmona M.J."/>
            <person name="Serra M."/>
            <person name="Gomez A."/>
        </authorList>
    </citation>
    <scope>NUCLEOTIDE SEQUENCE [LARGE SCALE GENOMIC DNA]</scope>
    <source>
        <strain evidence="1">HYR1</strain>
    </source>
</reference>
<evidence type="ECO:0000313" key="2">
    <source>
        <dbReference type="Proteomes" id="UP000276133"/>
    </source>
</evidence>
<protein>
    <submittedName>
        <fullName evidence="1">Uncharacterized protein</fullName>
    </submittedName>
</protein>
<organism evidence="1 2">
    <name type="scientific">Brachionus plicatilis</name>
    <name type="common">Marine rotifer</name>
    <name type="synonym">Brachionus muelleri</name>
    <dbReference type="NCBI Taxonomy" id="10195"/>
    <lineage>
        <taxon>Eukaryota</taxon>
        <taxon>Metazoa</taxon>
        <taxon>Spiralia</taxon>
        <taxon>Gnathifera</taxon>
        <taxon>Rotifera</taxon>
        <taxon>Eurotatoria</taxon>
        <taxon>Monogononta</taxon>
        <taxon>Pseudotrocha</taxon>
        <taxon>Ploima</taxon>
        <taxon>Brachionidae</taxon>
        <taxon>Brachionus</taxon>
    </lineage>
</organism>
<gene>
    <name evidence="1" type="ORF">BpHYR1_038650</name>
</gene>
<sequence length="161" mass="18271">MTQKVALNTVAKFWCFLKELRKIYLLAFFLSSSGSGVDDQSSRPIKDSFEFKSKFRSKLPGKLIDDLDLVLRVFDFASPSIGLIEGIGRSNLFLICNCLISSSNDVNFSDADNFFGPVVLRRVNFFGDKGLRKFFSSKIQQLTSLVKRPMNEPFIRFDGMN</sequence>
<dbReference type="Proteomes" id="UP000276133">
    <property type="component" value="Unassembled WGS sequence"/>
</dbReference>